<dbReference type="GO" id="GO:0030246">
    <property type="term" value="F:carbohydrate binding"/>
    <property type="evidence" value="ECO:0007669"/>
    <property type="project" value="UniProtKB-ARBA"/>
</dbReference>
<dbReference type="InterPro" id="IPR025997">
    <property type="entry name" value="SBP_2_dom"/>
</dbReference>
<evidence type="ECO:0000313" key="6">
    <source>
        <dbReference type="Proteomes" id="UP000215145"/>
    </source>
</evidence>
<evidence type="ECO:0000256" key="1">
    <source>
        <dbReference type="ARBA" id="ARBA00004196"/>
    </source>
</evidence>
<dbReference type="GO" id="GO:0030313">
    <property type="term" value="C:cell envelope"/>
    <property type="evidence" value="ECO:0007669"/>
    <property type="project" value="UniProtKB-SubCell"/>
</dbReference>
<feature type="domain" description="Periplasmic binding protein" evidence="4">
    <location>
        <begin position="53"/>
        <end position="301"/>
    </location>
</feature>
<comment type="caution">
    <text evidence="5">The sequence shown here is derived from an EMBL/GenBank/DDBJ whole genome shotgun (WGS) entry which is preliminary data.</text>
</comment>
<reference evidence="5 6" key="1">
    <citation type="submission" date="2017-07" db="EMBL/GenBank/DDBJ databases">
        <title>Paenibacillus herberti R33 genome sequencing and assembly.</title>
        <authorList>
            <person name="Su W."/>
        </authorList>
    </citation>
    <scope>NUCLEOTIDE SEQUENCE [LARGE SCALE GENOMIC DNA]</scope>
    <source>
        <strain evidence="5 6">R33</strain>
    </source>
</reference>
<protein>
    <submittedName>
        <fullName evidence="5">LacI family transcriptional regulator</fullName>
    </submittedName>
</protein>
<dbReference type="Proteomes" id="UP000215145">
    <property type="component" value="Unassembled WGS sequence"/>
</dbReference>
<comment type="subcellular location">
    <subcellularLocation>
        <location evidence="1">Cell envelope</location>
    </subcellularLocation>
</comment>
<organism evidence="5 6">
    <name type="scientific">Paenibacillus herberti</name>
    <dbReference type="NCBI Taxonomy" id="1619309"/>
    <lineage>
        <taxon>Bacteria</taxon>
        <taxon>Bacillati</taxon>
        <taxon>Bacillota</taxon>
        <taxon>Bacilli</taxon>
        <taxon>Bacillales</taxon>
        <taxon>Paenibacillaceae</taxon>
        <taxon>Paenibacillus</taxon>
    </lineage>
</organism>
<accession>A0A229P4K2</accession>
<dbReference type="OrthoDB" id="6196975at2"/>
<evidence type="ECO:0000256" key="3">
    <source>
        <dbReference type="ARBA" id="ARBA00022729"/>
    </source>
</evidence>
<evidence type="ECO:0000256" key="2">
    <source>
        <dbReference type="ARBA" id="ARBA00007639"/>
    </source>
</evidence>
<keyword evidence="3" id="KW-0732">Signal</keyword>
<dbReference type="Pfam" id="PF13407">
    <property type="entry name" value="Peripla_BP_4"/>
    <property type="match status" value="1"/>
</dbReference>
<comment type="similarity">
    <text evidence="2">Belongs to the bacterial solute-binding protein 2 family.</text>
</comment>
<evidence type="ECO:0000313" key="5">
    <source>
        <dbReference type="EMBL" id="OXM17206.1"/>
    </source>
</evidence>
<dbReference type="InterPro" id="IPR028082">
    <property type="entry name" value="Peripla_BP_I"/>
</dbReference>
<evidence type="ECO:0000259" key="4">
    <source>
        <dbReference type="Pfam" id="PF13407"/>
    </source>
</evidence>
<proteinExistence type="inferred from homology"/>
<gene>
    <name evidence="5" type="ORF">CGZ75_11535</name>
</gene>
<dbReference type="AlphaFoldDB" id="A0A229P4K2"/>
<sequence length="332" mass="34539">MGANSGAAASGGGTAMRLLARGSLLWAALAVLLLQGCSERGQPPAEDGIIGRVALIAPQMDGALADSIRLGAEAAAKEFGCELIYIEEVTGQQNAAEKALKEGASVLLLDPDSSGQLEAVVEMAQNNEAAVITLNDVYPVKGVASTVTINNLEAGRLAGSAMAELLRGKGKVALLGSDSRAPGYAERAQGVLEELGRQPGITVDDGYSCGTSPDGCAEAARQLINEVDGIIAVQEQGALSAADESLRRGEGSRIRIVGFGSETPQLELLQDGIIDRLIVQSGFNAGYLGMKQAGMVLRGEKPEVKLTLATKAVTPDSMFWMDNQKLLFPFVK</sequence>
<keyword evidence="6" id="KW-1185">Reference proteome</keyword>
<dbReference type="PANTHER" id="PTHR46847:SF1">
    <property type="entry name" value="D-ALLOSE-BINDING PERIPLASMIC PROTEIN-RELATED"/>
    <property type="match status" value="1"/>
</dbReference>
<dbReference type="SUPFAM" id="SSF53822">
    <property type="entry name" value="Periplasmic binding protein-like I"/>
    <property type="match status" value="1"/>
</dbReference>
<dbReference type="Gene3D" id="3.40.50.2300">
    <property type="match status" value="2"/>
</dbReference>
<dbReference type="EMBL" id="NMUQ01000001">
    <property type="protein sequence ID" value="OXM17206.1"/>
    <property type="molecule type" value="Genomic_DNA"/>
</dbReference>
<name>A0A229P4K2_9BACL</name>
<dbReference type="PANTHER" id="PTHR46847">
    <property type="entry name" value="D-ALLOSE-BINDING PERIPLASMIC PROTEIN-RELATED"/>
    <property type="match status" value="1"/>
</dbReference>